<keyword evidence="1" id="KW-0472">Membrane</keyword>
<proteinExistence type="predicted"/>
<keyword evidence="1" id="KW-1133">Transmembrane helix</keyword>
<gene>
    <name evidence="2" type="ORF">UFOVP457_10</name>
</gene>
<keyword evidence="1" id="KW-0812">Transmembrane</keyword>
<accession>A0A6J5MB17</accession>
<organism evidence="2">
    <name type="scientific">uncultured Caudovirales phage</name>
    <dbReference type="NCBI Taxonomy" id="2100421"/>
    <lineage>
        <taxon>Viruses</taxon>
        <taxon>Duplodnaviria</taxon>
        <taxon>Heunggongvirae</taxon>
        <taxon>Uroviricota</taxon>
        <taxon>Caudoviricetes</taxon>
        <taxon>Peduoviridae</taxon>
        <taxon>Maltschvirus</taxon>
        <taxon>Maltschvirus maltsch</taxon>
    </lineage>
</organism>
<dbReference type="EMBL" id="LR796435">
    <property type="protein sequence ID" value="CAB4143884.1"/>
    <property type="molecule type" value="Genomic_DNA"/>
</dbReference>
<evidence type="ECO:0000256" key="1">
    <source>
        <dbReference type="SAM" id="Phobius"/>
    </source>
</evidence>
<evidence type="ECO:0000313" key="2">
    <source>
        <dbReference type="EMBL" id="CAB4143884.1"/>
    </source>
</evidence>
<feature type="transmembrane region" description="Helical" evidence="1">
    <location>
        <begin position="6"/>
        <end position="23"/>
    </location>
</feature>
<sequence length="121" mass="13717">MISIAISVILFIIVLFLILEVEYRGYKIRDLTSTSYLARSESKNRKLEAEIIEIKKYLDKSIDDLDLTAIALGIKLGEIKITHVKNPTDSSINDRSQVLFHAIKDLKRQVSVKANLAKESN</sequence>
<reference evidence="2" key="1">
    <citation type="submission" date="2020-04" db="EMBL/GenBank/DDBJ databases">
        <authorList>
            <person name="Chiriac C."/>
            <person name="Salcher M."/>
            <person name="Ghai R."/>
            <person name="Kavagutti S V."/>
        </authorList>
    </citation>
    <scope>NUCLEOTIDE SEQUENCE</scope>
</reference>
<protein>
    <submittedName>
        <fullName evidence="2">Uncharacterized protein</fullName>
    </submittedName>
</protein>
<name>A0A6J5MB17_9CAUD</name>